<keyword evidence="4" id="KW-1185">Reference proteome</keyword>
<sequence length="309" mass="36148">MFYLLVSKIIGCSAKMISNALKWQTKPETRGRKRNTTIRVDHRITRMAKKHPMISSREIKEDLQLPVSTATIRRRLREAKLFARSPHKAPLLKKGCVLKRLQFAKEHIDWPKEKWRNILWTDENKIVLVGSKGHSQFVRRPIHTEFKPHYTVKTVKHGGASIMVWGCFSYFGVGPIYRIPGTMDQFEYIKLLEEVMIPYAEEEIPLKWVFQQDNEPIHNSKRATSWFQTNKIDVIKWPAQTPDLNPIENLWSDIKNAVFDAKPKNAEELWNVIQSAWAAISVRRCQVLVDSMPHRCKAVIRNKGYMTKY</sequence>
<dbReference type="InterPro" id="IPR038717">
    <property type="entry name" value="Tc1-like_DDE_dom"/>
</dbReference>
<dbReference type="GO" id="GO:0003677">
    <property type="term" value="F:DNA binding"/>
    <property type="evidence" value="ECO:0007669"/>
    <property type="project" value="InterPro"/>
</dbReference>
<dbReference type="GO" id="GO:0015074">
    <property type="term" value="P:DNA integration"/>
    <property type="evidence" value="ECO:0007669"/>
    <property type="project" value="InterPro"/>
</dbReference>
<evidence type="ECO:0008006" key="5">
    <source>
        <dbReference type="Google" id="ProtNLM"/>
    </source>
</evidence>
<dbReference type="Pfam" id="PF13358">
    <property type="entry name" value="DDE_3"/>
    <property type="match status" value="1"/>
</dbReference>
<dbReference type="InterPro" id="IPR036397">
    <property type="entry name" value="RNaseH_sf"/>
</dbReference>
<evidence type="ECO:0000313" key="4">
    <source>
        <dbReference type="Proteomes" id="UP000314983"/>
    </source>
</evidence>
<dbReference type="Ensembl" id="ENSEEET00000056491.1">
    <property type="protein sequence ID" value="ENSEEEP00000053040.1"/>
    <property type="gene ID" value="ENSEEEG00000028549.1"/>
</dbReference>
<reference evidence="3" key="2">
    <citation type="submission" date="2025-08" db="UniProtKB">
        <authorList>
            <consortium name="Ensembl"/>
        </authorList>
    </citation>
    <scope>IDENTIFICATION</scope>
</reference>
<organism evidence="3 4">
    <name type="scientific">Electrophorus electricus</name>
    <name type="common">Electric eel</name>
    <name type="synonym">Gymnotus electricus</name>
    <dbReference type="NCBI Taxonomy" id="8005"/>
    <lineage>
        <taxon>Eukaryota</taxon>
        <taxon>Metazoa</taxon>
        <taxon>Chordata</taxon>
        <taxon>Craniata</taxon>
        <taxon>Vertebrata</taxon>
        <taxon>Euteleostomi</taxon>
        <taxon>Actinopterygii</taxon>
        <taxon>Neopterygii</taxon>
        <taxon>Teleostei</taxon>
        <taxon>Ostariophysi</taxon>
        <taxon>Gymnotiformes</taxon>
        <taxon>Gymnotoidei</taxon>
        <taxon>Gymnotidae</taxon>
        <taxon>Electrophorus</taxon>
    </lineage>
</organism>
<evidence type="ECO:0000313" key="3">
    <source>
        <dbReference type="Ensembl" id="ENSEEEP00000053040.1"/>
    </source>
</evidence>
<dbReference type="AlphaFoldDB" id="A0AAY5E867"/>
<dbReference type="InterPro" id="IPR002492">
    <property type="entry name" value="Transposase_Tc1-like"/>
</dbReference>
<protein>
    <recommendedName>
        <fullName evidence="5">Tc1-like transposase DDE domain-containing protein</fullName>
    </recommendedName>
</protein>
<name>A0AAY5E867_ELEEL</name>
<dbReference type="Pfam" id="PF01498">
    <property type="entry name" value="HTH_Tnp_Tc3_2"/>
    <property type="match status" value="1"/>
</dbReference>
<proteinExistence type="predicted"/>
<dbReference type="InterPro" id="IPR052338">
    <property type="entry name" value="Transposase_5"/>
</dbReference>
<evidence type="ECO:0000259" key="2">
    <source>
        <dbReference type="Pfam" id="PF13358"/>
    </source>
</evidence>
<dbReference type="PANTHER" id="PTHR23022">
    <property type="entry name" value="TRANSPOSABLE ELEMENT-RELATED"/>
    <property type="match status" value="1"/>
</dbReference>
<accession>A0AAY5E867</accession>
<dbReference type="PANTHER" id="PTHR23022:SF134">
    <property type="entry name" value="TRANSPOSABLE ELEMENT TC1 TRANSPOSASE"/>
    <property type="match status" value="1"/>
</dbReference>
<dbReference type="Proteomes" id="UP000314983">
    <property type="component" value="Chromosome 20"/>
</dbReference>
<dbReference type="GO" id="GO:0006313">
    <property type="term" value="P:DNA transposition"/>
    <property type="evidence" value="ECO:0007669"/>
    <property type="project" value="InterPro"/>
</dbReference>
<dbReference type="GeneTree" id="ENSGT00940000166084"/>
<reference evidence="3 4" key="1">
    <citation type="submission" date="2020-05" db="EMBL/GenBank/DDBJ databases">
        <title>Electrophorus electricus (electric eel) genome, fEleEle1, primary haplotype.</title>
        <authorList>
            <person name="Myers G."/>
            <person name="Meyer A."/>
            <person name="Fedrigo O."/>
            <person name="Formenti G."/>
            <person name="Rhie A."/>
            <person name="Tracey A."/>
            <person name="Sims Y."/>
            <person name="Jarvis E.D."/>
        </authorList>
    </citation>
    <scope>NUCLEOTIDE SEQUENCE [LARGE SCALE GENOMIC DNA]</scope>
</reference>
<dbReference type="Gene3D" id="3.30.420.10">
    <property type="entry name" value="Ribonuclease H-like superfamily/Ribonuclease H"/>
    <property type="match status" value="1"/>
</dbReference>
<feature type="domain" description="Tc1-like transposase DDE" evidence="2">
    <location>
        <begin position="161"/>
        <end position="269"/>
    </location>
</feature>
<evidence type="ECO:0000259" key="1">
    <source>
        <dbReference type="Pfam" id="PF01498"/>
    </source>
</evidence>
<reference evidence="3" key="3">
    <citation type="submission" date="2025-09" db="UniProtKB">
        <authorList>
            <consortium name="Ensembl"/>
        </authorList>
    </citation>
    <scope>IDENTIFICATION</scope>
</reference>
<feature type="domain" description="Transposase Tc1-like" evidence="1">
    <location>
        <begin position="42"/>
        <end position="109"/>
    </location>
</feature>